<dbReference type="Proteomes" id="UP000234289">
    <property type="component" value="Unassembled WGS sequence"/>
</dbReference>
<dbReference type="AlphaFoldDB" id="A0A1D7W4G7"/>
<reference evidence="15 17" key="4">
    <citation type="submission" date="2017-03" db="EMBL/GenBank/DDBJ databases">
        <authorList>
            <person name="Monnet C."/>
        </authorList>
    </citation>
    <scope>NUCLEOTIDE SEQUENCE [LARGE SCALE GENOMIC DNA]</scope>
    <source>
        <strain evidence="17">ATCC 9175</strain>
        <strain evidence="15">CNRZ 920</strain>
    </source>
</reference>
<sequence length="96" mass="10433">MPVFAVNYVYGPDTDTRMESRPAHRAWQSELYEAGTVLASGPLDNVPAPGGLLLMQAASREDIEAHLANDPYASVGVIDETIVREWTPVFGPFSQA</sequence>
<gene>
    <name evidence="8" type="ORF">BAUR9175_00065</name>
    <name evidence="9" type="ORF">BAUR920_00127</name>
    <name evidence="10" type="ORF">BAURA63_01587</name>
    <name evidence="3" type="ORF">BLSMQ_2159</name>
    <name evidence="7" type="ORF">CIK65_06930</name>
    <name evidence="6" type="ORF">CIK79_18555</name>
    <name evidence="4" type="ORF">CXR23_11370</name>
    <name evidence="5" type="ORF">CXR27_10935</name>
    <name evidence="11" type="ORF">EB834_04875</name>
</gene>
<evidence type="ECO:0000313" key="15">
    <source>
        <dbReference type="Proteomes" id="UP000234289"/>
    </source>
</evidence>
<reference evidence="11 20" key="7">
    <citation type="submission" date="2018-10" db="EMBL/GenBank/DDBJ databases">
        <title>Brevibacterium genomes from Austrain hard cheese rinds.</title>
        <authorList>
            <person name="Anast J.M."/>
            <person name="Dzieciol M."/>
            <person name="Schultz D.L."/>
            <person name="Mann E."/>
            <person name="Wagner M."/>
            <person name="Schmitz-Esser S."/>
        </authorList>
    </citation>
    <scope>NUCLEOTIDE SEQUENCE [LARGE SCALE GENOMIC DNA]</scope>
    <source>
        <strain evidence="11 20">L261</strain>
    </source>
</reference>
<evidence type="ECO:0000313" key="4">
    <source>
        <dbReference type="EMBL" id="AZT93665.1"/>
    </source>
</evidence>
<dbReference type="InterPro" id="IPR005545">
    <property type="entry name" value="YCII"/>
</dbReference>
<evidence type="ECO:0000313" key="11">
    <source>
        <dbReference type="EMBL" id="TGD39941.1"/>
    </source>
</evidence>
<evidence type="ECO:0000259" key="2">
    <source>
        <dbReference type="Pfam" id="PF03795"/>
    </source>
</evidence>
<evidence type="ECO:0000313" key="8">
    <source>
        <dbReference type="EMBL" id="SMX62607.1"/>
    </source>
</evidence>
<reference evidence="13 14" key="3">
    <citation type="journal article" date="2017" name="Elife">
        <title>Extensive horizontal gene transfer in cheese-associated bacteria.</title>
        <authorList>
            <person name="Bonham K.S."/>
            <person name="Wolfe B.E."/>
            <person name="Dutton R.J."/>
        </authorList>
    </citation>
    <scope>NUCLEOTIDE SEQUENCE [LARGE SCALE GENOMIC DNA]</scope>
    <source>
        <strain evidence="7 14">962_8</strain>
        <strain evidence="6 13">JB5</strain>
    </source>
</reference>
<dbReference type="PATRIC" id="fig|1703.10.peg.2228"/>
<evidence type="ECO:0000313" key="16">
    <source>
        <dbReference type="Proteomes" id="UP000234327"/>
    </source>
</evidence>
<protein>
    <submittedName>
        <fullName evidence="3">Putative YCII-related domain protein</fullName>
    </submittedName>
</protein>
<dbReference type="Proteomes" id="UP000094793">
    <property type="component" value="Chromosome"/>
</dbReference>
<dbReference type="Proteomes" id="UP000218377">
    <property type="component" value="Unassembled WGS sequence"/>
</dbReference>
<evidence type="ECO:0000313" key="20">
    <source>
        <dbReference type="Proteomes" id="UP000297736"/>
    </source>
</evidence>
<dbReference type="Proteomes" id="UP000282731">
    <property type="component" value="Chromosome"/>
</dbReference>
<dbReference type="InterPro" id="IPR011008">
    <property type="entry name" value="Dimeric_a/b-barrel"/>
</dbReference>
<accession>A0A2H1IUP7</accession>
<dbReference type="OrthoDB" id="8968203at2"/>
<dbReference type="PANTHER" id="PTHR33606">
    <property type="entry name" value="PROTEIN YCII"/>
    <property type="match status" value="1"/>
</dbReference>
<dbReference type="EMBL" id="CP025334">
    <property type="protein sequence ID" value="AZT97453.1"/>
    <property type="molecule type" value="Genomic_DNA"/>
</dbReference>
<dbReference type="Pfam" id="PF03795">
    <property type="entry name" value="YCII"/>
    <property type="match status" value="1"/>
</dbReference>
<organism evidence="3 12">
    <name type="scientific">Brevibacterium aurantiacum</name>
    <dbReference type="NCBI Taxonomy" id="273384"/>
    <lineage>
        <taxon>Bacteria</taxon>
        <taxon>Bacillati</taxon>
        <taxon>Actinomycetota</taxon>
        <taxon>Actinomycetes</taxon>
        <taxon>Micrococcales</taxon>
        <taxon>Brevibacteriaceae</taxon>
        <taxon>Brevibacterium</taxon>
    </lineage>
</organism>
<evidence type="ECO:0000313" key="13">
    <source>
        <dbReference type="Proteomes" id="UP000218377"/>
    </source>
</evidence>
<dbReference type="EMBL" id="CP017150">
    <property type="protein sequence ID" value="AOP53865.1"/>
    <property type="molecule type" value="Genomic_DNA"/>
</dbReference>
<accession>A0A1D7W4G7</accession>
<name>A0A1D7W4G7_BREAU</name>
<dbReference type="SUPFAM" id="SSF54909">
    <property type="entry name" value="Dimeric alpha+beta barrel"/>
    <property type="match status" value="1"/>
</dbReference>
<evidence type="ECO:0000313" key="14">
    <source>
        <dbReference type="Proteomes" id="UP000218620"/>
    </source>
</evidence>
<reference evidence="12" key="2">
    <citation type="submission" date="2016-09" db="EMBL/GenBank/DDBJ databases">
        <title>Complete Genome Sequence of Brevibacterium linens SMQ-1335.</title>
        <authorList>
            <person name="de Melo A.G."/>
            <person name="Labrie S.J."/>
            <person name="Dumaresq J."/>
            <person name="Roberts R.J."/>
            <person name="Tremblay D.M."/>
            <person name="Moineau S."/>
        </authorList>
    </citation>
    <scope>NUCLEOTIDE SEQUENCE [LARGE SCALE GENOMIC DNA]</scope>
    <source>
        <strain evidence="12">SMQ-1335</strain>
    </source>
</reference>
<dbReference type="Proteomes" id="UP000234525">
    <property type="component" value="Unassembled WGS sequence"/>
</dbReference>
<dbReference type="KEGG" id="blin:BLSMQ_2159"/>
<feature type="domain" description="YCII-related" evidence="2">
    <location>
        <begin position="11"/>
        <end position="87"/>
    </location>
</feature>
<reference evidence="18 19" key="8">
    <citation type="submission" date="2019-01" db="EMBL/GenBank/DDBJ databases">
        <title>Comparative genomic analysis of Brevibacterium aurantiacum sheds light on its evolution and its adaptation to smear-ripened cheeses.</title>
        <authorList>
            <person name="Moineau S."/>
        </authorList>
    </citation>
    <scope>NUCLEOTIDE SEQUENCE [LARGE SCALE GENOMIC DNA]</scope>
    <source>
        <strain evidence="4 19">SMQ-1417</strain>
        <strain evidence="5 18">SMQ-1420</strain>
    </source>
</reference>
<evidence type="ECO:0000313" key="18">
    <source>
        <dbReference type="Proteomes" id="UP000282731"/>
    </source>
</evidence>
<accession>A0A2A3X8J7</accession>
<dbReference type="EMBL" id="RHFF01000003">
    <property type="protein sequence ID" value="TGD39941.1"/>
    <property type="molecule type" value="Genomic_DNA"/>
</dbReference>
<dbReference type="EMBL" id="FXZG01000001">
    <property type="protein sequence ID" value="SMX65536.1"/>
    <property type="molecule type" value="Genomic_DNA"/>
</dbReference>
<dbReference type="Proteomes" id="UP000283000">
    <property type="component" value="Chromosome"/>
</dbReference>
<evidence type="ECO:0000256" key="1">
    <source>
        <dbReference type="ARBA" id="ARBA00007689"/>
    </source>
</evidence>
<comment type="similarity">
    <text evidence="1">Belongs to the YciI family.</text>
</comment>
<evidence type="ECO:0000313" key="5">
    <source>
        <dbReference type="EMBL" id="AZT97453.1"/>
    </source>
</evidence>
<evidence type="ECO:0000313" key="6">
    <source>
        <dbReference type="EMBL" id="PCC20115.1"/>
    </source>
</evidence>
<dbReference type="EMBL" id="FXYZ01000005">
    <property type="protein sequence ID" value="SMX78878.1"/>
    <property type="molecule type" value="Genomic_DNA"/>
</dbReference>
<dbReference type="Proteomes" id="UP000297736">
    <property type="component" value="Unassembled WGS sequence"/>
</dbReference>
<reference evidence="3" key="1">
    <citation type="submission" date="2016-09" db="EMBL/GenBank/DDBJ databases">
        <title>Complete Genome Sequence of Brevibacterium aurantiacum SMQ-1335.</title>
        <authorList>
            <person name="de Melo A.G."/>
            <person name="Labrie S.J."/>
            <person name="Dumaresq J."/>
            <person name="Roberts R.J."/>
            <person name="Tremblay D.M."/>
            <person name="Moineau S."/>
        </authorList>
    </citation>
    <scope>NUCLEOTIDE SEQUENCE</scope>
    <source>
        <strain evidence="3">SMQ-1335</strain>
    </source>
</reference>
<dbReference type="eggNOG" id="COG2350">
    <property type="taxonomic scope" value="Bacteria"/>
</dbReference>
<dbReference type="EMBL" id="NRGQ01000006">
    <property type="protein sequence ID" value="PCC43583.1"/>
    <property type="molecule type" value="Genomic_DNA"/>
</dbReference>
<proteinExistence type="inferred from homology"/>
<evidence type="ECO:0000313" key="12">
    <source>
        <dbReference type="Proteomes" id="UP000094793"/>
    </source>
</evidence>
<dbReference type="InterPro" id="IPR051807">
    <property type="entry name" value="Sec-metab_biosynth-assoc"/>
</dbReference>
<reference evidence="8 16" key="5">
    <citation type="submission" date="2017-03" db="EMBL/GenBank/DDBJ databases">
        <authorList>
            <person name="Afonso C.L."/>
            <person name="Miller P.J."/>
            <person name="Scott M.A."/>
            <person name="Spackman E."/>
            <person name="Goraichik I."/>
            <person name="Dimitrov K.M."/>
            <person name="Suarez D.L."/>
            <person name="Swayne D.E."/>
        </authorList>
    </citation>
    <scope>NUCLEOTIDE SEQUENCE [LARGE SCALE GENOMIC DNA]</scope>
    <source>
        <strain evidence="10">6</strain>
        <strain evidence="16">6(3)</strain>
        <strain evidence="8">ATCC 9175</strain>
        <strain evidence="9">CNRZ 920</strain>
    </source>
</reference>
<evidence type="ECO:0000313" key="3">
    <source>
        <dbReference type="EMBL" id="AOP53865.1"/>
    </source>
</evidence>
<keyword evidence="17" id="KW-1185">Reference proteome</keyword>
<evidence type="ECO:0000313" key="19">
    <source>
        <dbReference type="Proteomes" id="UP000283000"/>
    </source>
</evidence>
<evidence type="ECO:0000313" key="7">
    <source>
        <dbReference type="EMBL" id="PCC43583.1"/>
    </source>
</evidence>
<dbReference type="Proteomes" id="UP000234327">
    <property type="component" value="Unassembled WGS sequence"/>
</dbReference>
<reference evidence="18 19" key="6">
    <citation type="submission" date="2017-12" db="EMBL/GenBank/DDBJ databases">
        <authorList>
            <person name="Levesque S."/>
        </authorList>
    </citation>
    <scope>NUCLEOTIDE SEQUENCE [LARGE SCALE GENOMIC DNA]</scope>
    <source>
        <strain evidence="4 19">SMQ-1417</strain>
        <strain evidence="5 18">SMQ-1420</strain>
    </source>
</reference>
<dbReference type="PANTHER" id="PTHR33606:SF3">
    <property type="entry name" value="PROTEIN YCII"/>
    <property type="match status" value="1"/>
</dbReference>
<dbReference type="EMBL" id="NRGX01000001">
    <property type="protein sequence ID" value="PCC20115.1"/>
    <property type="molecule type" value="Genomic_DNA"/>
</dbReference>
<dbReference type="EMBL" id="FXZB01000001">
    <property type="protein sequence ID" value="SMX62607.1"/>
    <property type="molecule type" value="Genomic_DNA"/>
</dbReference>
<evidence type="ECO:0000313" key="10">
    <source>
        <dbReference type="EMBL" id="SMX78878.1"/>
    </source>
</evidence>
<dbReference type="Proteomes" id="UP000218620">
    <property type="component" value="Unassembled WGS sequence"/>
</dbReference>
<dbReference type="EMBL" id="CP025330">
    <property type="protein sequence ID" value="AZT93665.1"/>
    <property type="molecule type" value="Genomic_DNA"/>
</dbReference>
<evidence type="ECO:0000313" key="17">
    <source>
        <dbReference type="Proteomes" id="UP000234525"/>
    </source>
</evidence>
<dbReference type="Gene3D" id="3.30.70.1060">
    <property type="entry name" value="Dimeric alpha+beta barrel"/>
    <property type="match status" value="1"/>
</dbReference>
<evidence type="ECO:0000313" key="9">
    <source>
        <dbReference type="EMBL" id="SMX65536.1"/>
    </source>
</evidence>
<dbReference type="RefSeq" id="WP_009881381.1">
    <property type="nucleotide sequence ID" value="NZ_AAGP01000001.1"/>
</dbReference>